<evidence type="ECO:0000313" key="1">
    <source>
        <dbReference type="EMBL" id="TRZ08504.1"/>
    </source>
</evidence>
<comment type="caution">
    <text evidence="1">The sequence shown here is derived from an EMBL/GenBank/DDBJ whole genome shotgun (WGS) entry which is preliminary data.</text>
</comment>
<accession>A0A8K1D9P2</accession>
<dbReference type="InterPro" id="IPR043128">
    <property type="entry name" value="Rev_trsase/Diguanyl_cyclase"/>
</dbReference>
<dbReference type="EMBL" id="SWJQ01001332">
    <property type="protein sequence ID" value="TRZ08504.1"/>
    <property type="molecule type" value="Genomic_DNA"/>
</dbReference>
<reference evidence="1" key="1">
    <citation type="submission" date="2019-04" db="EMBL/GenBank/DDBJ databases">
        <title>Genome assembly of Zosterops borbonicus 15179.</title>
        <authorList>
            <person name="Leroy T."/>
            <person name="Anselmetti Y."/>
            <person name="Tilak M.-K."/>
            <person name="Nabholz B."/>
        </authorList>
    </citation>
    <scope>NUCLEOTIDE SEQUENCE</scope>
    <source>
        <strain evidence="1">HGM_15179</strain>
        <tissue evidence="1">Muscle</tissue>
    </source>
</reference>
<proteinExistence type="predicted"/>
<dbReference type="Proteomes" id="UP000796761">
    <property type="component" value="Unassembled WGS sequence"/>
</dbReference>
<dbReference type="Gene3D" id="3.30.70.270">
    <property type="match status" value="1"/>
</dbReference>
<evidence type="ECO:0000313" key="2">
    <source>
        <dbReference type="Proteomes" id="UP000796761"/>
    </source>
</evidence>
<keyword evidence="2" id="KW-1185">Reference proteome</keyword>
<dbReference type="AlphaFoldDB" id="A0A8K1D9P2"/>
<evidence type="ECO:0008006" key="3">
    <source>
        <dbReference type="Google" id="ProtNLM"/>
    </source>
</evidence>
<sequence length="189" mass="21676">IIERIEHSFRKEVSKKDLFVLLTTLYNFLPHRSHEYYIWHLRSHTTLPGPIVEALELKQITLDGDTKVYQYADDVVIRDANAPEVGQTQAKIIDYLEKIDLQIPPEKGYWQSPTIAHHALALELKQITLDGDTKVYQYADDVVIRDANAPEVGQTQAKIIDYLEKIDLQIPPEKVQLPSSCASLKANQW</sequence>
<dbReference type="InterPro" id="IPR043502">
    <property type="entry name" value="DNA/RNA_pol_sf"/>
</dbReference>
<feature type="non-terminal residue" evidence="1">
    <location>
        <position position="1"/>
    </location>
</feature>
<protein>
    <recommendedName>
        <fullName evidence="3">Reverse transcriptase</fullName>
    </recommendedName>
</protein>
<name>A0A8K1D9P2_9PASS</name>
<dbReference type="SUPFAM" id="SSF56672">
    <property type="entry name" value="DNA/RNA polymerases"/>
    <property type="match status" value="1"/>
</dbReference>
<gene>
    <name evidence="1" type="ORF">HGM15179_018604</name>
</gene>
<organism evidence="1 2">
    <name type="scientific">Zosterops borbonicus</name>
    <dbReference type="NCBI Taxonomy" id="364589"/>
    <lineage>
        <taxon>Eukaryota</taxon>
        <taxon>Metazoa</taxon>
        <taxon>Chordata</taxon>
        <taxon>Craniata</taxon>
        <taxon>Vertebrata</taxon>
        <taxon>Euteleostomi</taxon>
        <taxon>Archelosauria</taxon>
        <taxon>Archosauria</taxon>
        <taxon>Dinosauria</taxon>
        <taxon>Saurischia</taxon>
        <taxon>Theropoda</taxon>
        <taxon>Coelurosauria</taxon>
        <taxon>Aves</taxon>
        <taxon>Neognathae</taxon>
        <taxon>Neoaves</taxon>
        <taxon>Telluraves</taxon>
        <taxon>Australaves</taxon>
        <taxon>Passeriformes</taxon>
        <taxon>Sylvioidea</taxon>
        <taxon>Zosteropidae</taxon>
        <taxon>Zosterops</taxon>
    </lineage>
</organism>